<dbReference type="SFLD" id="SFLDS00029">
    <property type="entry name" value="Radical_SAM"/>
    <property type="match status" value="1"/>
</dbReference>
<dbReference type="RefSeq" id="WP_209879927.1">
    <property type="nucleotide sequence ID" value="NZ_JAGGLV010000044.1"/>
</dbReference>
<comment type="similarity">
    <text evidence="6">Belongs to the radical SAM superfamily. Anaerobic sulfatase-maturating enzyme family.</text>
</comment>
<evidence type="ECO:0000256" key="1">
    <source>
        <dbReference type="ARBA" id="ARBA00001966"/>
    </source>
</evidence>
<feature type="domain" description="Radical SAM core" evidence="7">
    <location>
        <begin position="80"/>
        <end position="328"/>
    </location>
</feature>
<evidence type="ECO:0000256" key="5">
    <source>
        <dbReference type="ARBA" id="ARBA00023014"/>
    </source>
</evidence>
<dbReference type="SFLD" id="SFLDG01386">
    <property type="entry name" value="main_SPASM_domain-containing"/>
    <property type="match status" value="1"/>
</dbReference>
<gene>
    <name evidence="8" type="ORF">J2Z70_006609</name>
</gene>
<keyword evidence="2" id="KW-0949">S-adenosyl-L-methionine</keyword>
<organism evidence="8 9">
    <name type="scientific">Paenibacillus silagei</name>
    <dbReference type="NCBI Taxonomy" id="1670801"/>
    <lineage>
        <taxon>Bacteria</taxon>
        <taxon>Bacillati</taxon>
        <taxon>Bacillota</taxon>
        <taxon>Bacilli</taxon>
        <taxon>Bacillales</taxon>
        <taxon>Paenibacillaceae</taxon>
        <taxon>Paenibacillus</taxon>
    </lineage>
</organism>
<dbReference type="InterPro" id="IPR058240">
    <property type="entry name" value="rSAM_sf"/>
</dbReference>
<dbReference type="SFLD" id="SFLDG01384">
    <property type="entry name" value="thioether_bond_formation_requi"/>
    <property type="match status" value="1"/>
</dbReference>
<dbReference type="InterPro" id="IPR013785">
    <property type="entry name" value="Aldolase_TIM"/>
</dbReference>
<comment type="caution">
    <text evidence="8">The sequence shown here is derived from an EMBL/GenBank/DDBJ whole genome shotgun (WGS) entry which is preliminary data.</text>
</comment>
<name>A0ABS4P3U2_9BACL</name>
<accession>A0ABS4P3U2</accession>
<keyword evidence="4" id="KW-0408">Iron</keyword>
<comment type="cofactor">
    <cofactor evidence="1">
        <name>[4Fe-4S] cluster</name>
        <dbReference type="ChEBI" id="CHEBI:49883"/>
    </cofactor>
</comment>
<dbReference type="Proteomes" id="UP000773462">
    <property type="component" value="Unassembled WGS sequence"/>
</dbReference>
<dbReference type="CDD" id="cd01335">
    <property type="entry name" value="Radical_SAM"/>
    <property type="match status" value="1"/>
</dbReference>
<dbReference type="PROSITE" id="PS51918">
    <property type="entry name" value="RADICAL_SAM"/>
    <property type="match status" value="1"/>
</dbReference>
<evidence type="ECO:0000256" key="2">
    <source>
        <dbReference type="ARBA" id="ARBA00022691"/>
    </source>
</evidence>
<dbReference type="InterPro" id="IPR023885">
    <property type="entry name" value="4Fe4S-binding_SPASM_dom"/>
</dbReference>
<keyword evidence="9" id="KW-1185">Reference proteome</keyword>
<keyword evidence="3" id="KW-0479">Metal-binding</keyword>
<dbReference type="NCBIfam" id="TIGR04085">
    <property type="entry name" value="rSAM_more_4Fe4S"/>
    <property type="match status" value="1"/>
</dbReference>
<keyword evidence="5" id="KW-0411">Iron-sulfur</keyword>
<dbReference type="InterPro" id="IPR023867">
    <property type="entry name" value="Sulphatase_maturase_rSAM"/>
</dbReference>
<evidence type="ECO:0000313" key="8">
    <source>
        <dbReference type="EMBL" id="MBP2116379.1"/>
    </source>
</evidence>
<evidence type="ECO:0000256" key="3">
    <source>
        <dbReference type="ARBA" id="ARBA00022723"/>
    </source>
</evidence>
<dbReference type="PANTHER" id="PTHR43273">
    <property type="entry name" value="ANAEROBIC SULFATASE-MATURATING ENZYME HOMOLOG ASLB-RELATED"/>
    <property type="match status" value="1"/>
</dbReference>
<dbReference type="Gene3D" id="3.20.20.70">
    <property type="entry name" value="Aldolase class I"/>
    <property type="match status" value="1"/>
</dbReference>
<dbReference type="SFLD" id="SFLDG01067">
    <property type="entry name" value="SPASM/twitch_domain_containing"/>
    <property type="match status" value="1"/>
</dbReference>
<evidence type="ECO:0000313" key="9">
    <source>
        <dbReference type="Proteomes" id="UP000773462"/>
    </source>
</evidence>
<sequence length="460" mass="53364">MRLSKYNYKHRLSDDVLLIMNTLTGAVDLVEPKVARVLFNRSSDTSALNDLDPETRTLLKSRGYLTDMSEEQYVRESLETYYRSHPALQFTICPTYKCNLACPYCFQSDIHQDSPTLDLAQINEIFQAMDQMVHLKPEAAVQFELFGGEPFLARNQSQVEYILQQAIERSWPILSITNGTELGAYFPFLQKHSAHFRHMQITLDGPKEIHDQLRKYRNNSGSYDLICSNITFLLEHHIPVTVRINTGRENVRHLPEMFAGFERLQWTSSPDFSCQIAPINDNFNTGKVAGFQPESDLLKQLHLLFPDWEATRRRYKVSLGYFMEKKLRILRKAMFDTDDDHYYFDLSGCSASKRHNLVFGADGRLYPCVETVGFPDYSIGSYLQGLHLDEEKWQRWHRDIVVNDKCRHCNLAPLCGGGCVLKGSRDGELRDFESNCSDTRQYLKTYLDLHRDRLLESYCQ</sequence>
<protein>
    <recommendedName>
        <fullName evidence="7">Radical SAM core domain-containing protein</fullName>
    </recommendedName>
</protein>
<evidence type="ECO:0000256" key="6">
    <source>
        <dbReference type="ARBA" id="ARBA00023601"/>
    </source>
</evidence>
<reference evidence="8 9" key="1">
    <citation type="submission" date="2021-03" db="EMBL/GenBank/DDBJ databases">
        <title>Genomic Encyclopedia of Type Strains, Phase IV (KMG-IV): sequencing the most valuable type-strain genomes for metagenomic binning, comparative biology and taxonomic classification.</title>
        <authorList>
            <person name="Goeker M."/>
        </authorList>
    </citation>
    <scope>NUCLEOTIDE SEQUENCE [LARGE SCALE GENOMIC DNA]</scope>
    <source>
        <strain evidence="8 9">DSM 101953</strain>
    </source>
</reference>
<evidence type="ECO:0000256" key="4">
    <source>
        <dbReference type="ARBA" id="ARBA00023004"/>
    </source>
</evidence>
<dbReference type="SUPFAM" id="SSF102114">
    <property type="entry name" value="Radical SAM enzymes"/>
    <property type="match status" value="1"/>
</dbReference>
<dbReference type="EMBL" id="JAGGLV010000044">
    <property type="protein sequence ID" value="MBP2116379.1"/>
    <property type="molecule type" value="Genomic_DNA"/>
</dbReference>
<dbReference type="Pfam" id="PF04055">
    <property type="entry name" value="Radical_SAM"/>
    <property type="match status" value="1"/>
</dbReference>
<dbReference type="InterPro" id="IPR007197">
    <property type="entry name" value="rSAM"/>
</dbReference>
<dbReference type="PANTHER" id="PTHR43273:SF3">
    <property type="entry name" value="ANAEROBIC SULFATASE-MATURATING ENZYME HOMOLOG ASLB-RELATED"/>
    <property type="match status" value="1"/>
</dbReference>
<proteinExistence type="inferred from homology"/>
<evidence type="ECO:0000259" key="7">
    <source>
        <dbReference type="PROSITE" id="PS51918"/>
    </source>
</evidence>